<evidence type="ECO:0000313" key="2">
    <source>
        <dbReference type="EMBL" id="CAK7274441.1"/>
    </source>
</evidence>
<feature type="transmembrane region" description="Helical" evidence="1">
    <location>
        <begin position="44"/>
        <end position="65"/>
    </location>
</feature>
<protein>
    <recommendedName>
        <fullName evidence="4">Integral membrane protein</fullName>
    </recommendedName>
</protein>
<sequence>MSILEKQPNTSSELEADAHHCQDDHEANLHAQLHTIHLLDGARVGATFLALLLGLAILVTTSLAFRDYNVSRFATISSDTAWLSVWPDNSAFDLKPTVALAVGAALVVFANVVALTTHHRFIRTRLAAAHMPLTFLAPFVGLVTAIVSVILFYVANQSTAVDTLPSWSCRWRFLTTTSPAPPFASLCRVGHAGVDLAILIIPVEFTAFILAGFDAKLQRTRLTKRTFARWQPTF</sequence>
<comment type="caution">
    <text evidence="2">The sequence shown here is derived from an EMBL/GenBank/DDBJ whole genome shotgun (WGS) entry which is preliminary data.</text>
</comment>
<evidence type="ECO:0000256" key="1">
    <source>
        <dbReference type="SAM" id="Phobius"/>
    </source>
</evidence>
<keyword evidence="3" id="KW-1185">Reference proteome</keyword>
<reference evidence="2 3" key="1">
    <citation type="submission" date="2024-01" db="EMBL/GenBank/DDBJ databases">
        <authorList>
            <person name="Allen C."/>
            <person name="Tagirdzhanova G."/>
        </authorList>
    </citation>
    <scope>NUCLEOTIDE SEQUENCE [LARGE SCALE GENOMIC DNA]</scope>
    <source>
        <strain evidence="2 3">CBS 573.63</strain>
    </source>
</reference>
<name>A0ABP0E502_9PEZI</name>
<accession>A0ABP0E502</accession>
<feature type="transmembrane region" description="Helical" evidence="1">
    <location>
        <begin position="97"/>
        <end position="115"/>
    </location>
</feature>
<keyword evidence="1" id="KW-0812">Transmembrane</keyword>
<evidence type="ECO:0000313" key="3">
    <source>
        <dbReference type="Proteomes" id="UP001642501"/>
    </source>
</evidence>
<proteinExistence type="predicted"/>
<evidence type="ECO:0008006" key="4">
    <source>
        <dbReference type="Google" id="ProtNLM"/>
    </source>
</evidence>
<gene>
    <name evidence="2" type="ORF">SEPCBS57363_006165</name>
</gene>
<feature type="transmembrane region" description="Helical" evidence="1">
    <location>
        <begin position="135"/>
        <end position="155"/>
    </location>
</feature>
<dbReference type="Proteomes" id="UP001642501">
    <property type="component" value="Unassembled WGS sequence"/>
</dbReference>
<keyword evidence="1" id="KW-0472">Membrane</keyword>
<organism evidence="2 3">
    <name type="scientific">Sporothrix epigloea</name>
    <dbReference type="NCBI Taxonomy" id="1892477"/>
    <lineage>
        <taxon>Eukaryota</taxon>
        <taxon>Fungi</taxon>
        <taxon>Dikarya</taxon>
        <taxon>Ascomycota</taxon>
        <taxon>Pezizomycotina</taxon>
        <taxon>Sordariomycetes</taxon>
        <taxon>Sordariomycetidae</taxon>
        <taxon>Ophiostomatales</taxon>
        <taxon>Ophiostomataceae</taxon>
        <taxon>Sporothrix</taxon>
    </lineage>
</organism>
<keyword evidence="1" id="KW-1133">Transmembrane helix</keyword>
<feature type="transmembrane region" description="Helical" evidence="1">
    <location>
        <begin position="196"/>
        <end position="215"/>
    </location>
</feature>
<dbReference type="EMBL" id="CAWUOM010000167">
    <property type="protein sequence ID" value="CAK7274441.1"/>
    <property type="molecule type" value="Genomic_DNA"/>
</dbReference>